<dbReference type="OrthoDB" id="625043at2"/>
<proteinExistence type="predicted"/>
<dbReference type="Proteomes" id="UP000019482">
    <property type="component" value="Unassembled WGS sequence"/>
</dbReference>
<dbReference type="PROSITE" id="PS01124">
    <property type="entry name" value="HTH_ARAC_FAMILY_2"/>
    <property type="match status" value="1"/>
</dbReference>
<dbReference type="AlphaFoldDB" id="W6NER2"/>
<dbReference type="Gene3D" id="2.60.120.10">
    <property type="entry name" value="Jelly Rolls"/>
    <property type="match status" value="1"/>
</dbReference>
<dbReference type="GO" id="GO:0043565">
    <property type="term" value="F:sequence-specific DNA binding"/>
    <property type="evidence" value="ECO:0007669"/>
    <property type="project" value="InterPro"/>
</dbReference>
<dbReference type="InterPro" id="IPR037923">
    <property type="entry name" value="HTH-like"/>
</dbReference>
<dbReference type="SUPFAM" id="SSF51215">
    <property type="entry name" value="Regulatory protein AraC"/>
    <property type="match status" value="1"/>
</dbReference>
<sequence length="298" mass="33910">MIQCFVKKNVTSSFNYVTFPKLLYVSKIKEESSIYPRVMHSHDDFVEIVLICKGSGEYSIGGKMYNIKPGDVLIYNSGVIHDEISGPNIKIASYCCAISGIKVEKLRKNALIPDDECPVVPSKNKFPVLYKIFNVMFSTLSSGCYGAEESCNYLMMALLVQVKNLLCKIAGFHDGDTDEPNVLVRRIEKYINQHYKEDMSLKTMSGDLNISPYYLSHIFKNFTSYSPIQYVLRRRIGEAQTLLITTNYSVTQIASIVGYDNPSNFNLIFTKYVGMSPKKYRKNYIVKVDNIKKSFTLN</sequence>
<accession>W6NER2</accession>
<dbReference type="SUPFAM" id="SSF46689">
    <property type="entry name" value="Homeodomain-like"/>
    <property type="match status" value="2"/>
</dbReference>
<dbReference type="RefSeq" id="WP_017751852.1">
    <property type="nucleotide sequence ID" value="NZ_CBXI010000008.1"/>
</dbReference>
<dbReference type="SMART" id="SM00342">
    <property type="entry name" value="HTH_ARAC"/>
    <property type="match status" value="1"/>
</dbReference>
<dbReference type="GeneID" id="29420016"/>
<dbReference type="InterPro" id="IPR003313">
    <property type="entry name" value="AraC-bd"/>
</dbReference>
<evidence type="ECO:0000256" key="1">
    <source>
        <dbReference type="ARBA" id="ARBA00023015"/>
    </source>
</evidence>
<comment type="caution">
    <text evidence="5">The sequence shown here is derived from an EMBL/GenBank/DDBJ whole genome shotgun (WGS) entry which is preliminary data.</text>
</comment>
<organism evidence="5 6">
    <name type="scientific">Clostridium tyrobutyricum DIVETGP</name>
    <dbReference type="NCBI Taxonomy" id="1408889"/>
    <lineage>
        <taxon>Bacteria</taxon>
        <taxon>Bacillati</taxon>
        <taxon>Bacillota</taxon>
        <taxon>Clostridia</taxon>
        <taxon>Eubacteriales</taxon>
        <taxon>Clostridiaceae</taxon>
        <taxon>Clostridium</taxon>
    </lineage>
</organism>
<keyword evidence="1" id="KW-0805">Transcription regulation</keyword>
<dbReference type="Pfam" id="PF02311">
    <property type="entry name" value="AraC_binding"/>
    <property type="match status" value="1"/>
</dbReference>
<dbReference type="EMBL" id="CBXI010000008">
    <property type="protein sequence ID" value="CDL90557.1"/>
    <property type="molecule type" value="Genomic_DNA"/>
</dbReference>
<evidence type="ECO:0000313" key="6">
    <source>
        <dbReference type="Proteomes" id="UP000019482"/>
    </source>
</evidence>
<feature type="domain" description="HTH araC/xylS-type" evidence="4">
    <location>
        <begin position="185"/>
        <end position="283"/>
    </location>
</feature>
<keyword evidence="3" id="KW-0804">Transcription</keyword>
<evidence type="ECO:0000256" key="3">
    <source>
        <dbReference type="ARBA" id="ARBA00023163"/>
    </source>
</evidence>
<dbReference type="InterPro" id="IPR020449">
    <property type="entry name" value="Tscrpt_reg_AraC-type_HTH"/>
</dbReference>
<keyword evidence="2" id="KW-0238">DNA-binding</keyword>
<evidence type="ECO:0000259" key="4">
    <source>
        <dbReference type="PROSITE" id="PS01124"/>
    </source>
</evidence>
<dbReference type="GO" id="GO:0003700">
    <property type="term" value="F:DNA-binding transcription factor activity"/>
    <property type="evidence" value="ECO:0007669"/>
    <property type="project" value="InterPro"/>
</dbReference>
<keyword evidence="6" id="KW-1185">Reference proteome</keyword>
<protein>
    <submittedName>
        <fullName evidence="5">Transcriptional regulator, AraC family</fullName>
    </submittedName>
</protein>
<dbReference type="Gene3D" id="1.10.10.60">
    <property type="entry name" value="Homeodomain-like"/>
    <property type="match status" value="2"/>
</dbReference>
<name>W6NER2_CLOTY</name>
<dbReference type="InterPro" id="IPR018062">
    <property type="entry name" value="HTH_AraC-typ_CS"/>
</dbReference>
<dbReference type="PRINTS" id="PR00032">
    <property type="entry name" value="HTHARAC"/>
</dbReference>
<gene>
    <name evidence="5" type="ORF">CTDIVETGP_0627</name>
</gene>
<dbReference type="InterPro" id="IPR014710">
    <property type="entry name" value="RmlC-like_jellyroll"/>
</dbReference>
<dbReference type="PANTHER" id="PTHR43280">
    <property type="entry name" value="ARAC-FAMILY TRANSCRIPTIONAL REGULATOR"/>
    <property type="match status" value="1"/>
</dbReference>
<dbReference type="PROSITE" id="PS00041">
    <property type="entry name" value="HTH_ARAC_FAMILY_1"/>
    <property type="match status" value="1"/>
</dbReference>
<dbReference type="PANTHER" id="PTHR43280:SF28">
    <property type="entry name" value="HTH-TYPE TRANSCRIPTIONAL ACTIVATOR RHAS"/>
    <property type="match status" value="1"/>
</dbReference>
<evidence type="ECO:0000313" key="5">
    <source>
        <dbReference type="EMBL" id="CDL90557.1"/>
    </source>
</evidence>
<dbReference type="InterPro" id="IPR018060">
    <property type="entry name" value="HTH_AraC"/>
</dbReference>
<reference evidence="5 6" key="1">
    <citation type="journal article" date="2015" name="Genome Announc.">
        <title>Draft Genome Sequence of Clostridium tyrobutyricum Strain DIVETGP, Isolated from Cow's Milk for Grana Padano Production.</title>
        <authorList>
            <person name="Soggiu A."/>
            <person name="Piras C."/>
            <person name="Gaiarsa S."/>
            <person name="Sassera D."/>
            <person name="Roncada P."/>
            <person name="Bendixen E."/>
            <person name="Brasca M."/>
            <person name="Bonizzi L."/>
        </authorList>
    </citation>
    <scope>NUCLEOTIDE SEQUENCE [LARGE SCALE GENOMIC DNA]</scope>
    <source>
        <strain evidence="5 6">DIVETGP</strain>
    </source>
</reference>
<dbReference type="InterPro" id="IPR009057">
    <property type="entry name" value="Homeodomain-like_sf"/>
</dbReference>
<dbReference type="Pfam" id="PF12833">
    <property type="entry name" value="HTH_18"/>
    <property type="match status" value="1"/>
</dbReference>
<evidence type="ECO:0000256" key="2">
    <source>
        <dbReference type="ARBA" id="ARBA00023125"/>
    </source>
</evidence>